<dbReference type="GeneID" id="101860137"/>
<evidence type="ECO:0000256" key="1">
    <source>
        <dbReference type="SAM" id="MobiDB-lite"/>
    </source>
</evidence>
<feature type="region of interest" description="Disordered" evidence="1">
    <location>
        <begin position="71"/>
        <end position="225"/>
    </location>
</feature>
<feature type="compositionally biased region" description="Basic and acidic residues" evidence="1">
    <location>
        <begin position="75"/>
        <end position="93"/>
    </location>
</feature>
<proteinExistence type="predicted"/>
<feature type="compositionally biased region" description="Low complexity" evidence="1">
    <location>
        <begin position="275"/>
        <end position="287"/>
    </location>
</feature>
<accession>A0ABM0ZX97</accession>
<sequence length="563" mass="61254">MDFDSSSKFIASLAKFLQSLCNGYVEFDKGVEVIGHIYLNVDSDTGRKIDYVLNEKVCKNDNSVTFISNSFHAQPAEKPKPPKKAAESDKQNDETVDETGQTVPNSTNVGTIGSYRTPSRGQQDSSYSPGSKRPGSPLQRRGNMGRGFMGNSGKHGMPQSPRYQDSGGLGKMGRSDIPPSPKNSAGDDYDGSNVFQSGGEDDDNYSSNFLNPEQNSSQDVDQKPVIDPDISIVKEEYMSGQQSSCAYSGNSQTSGPGRGGKMPGQSAYPVMLHQNPSSNFPSAPSSSHHSDMYAGSSLEGTGDPSGLTRAQQEELEMYYRKGTDQHLTFLRNMREAHAMYPFTGKRDKELFDKALAELLARLPILSHDIIRTSEVLYTNCRIKMHMRSKRLAQAQQRSQFKSPGQSPRGPQFGRQHFPPHMSQQGYPYQQSPGYPGMERRMSSTASEGGDSLLQAPGEESYDYQQLASDDSQGTQHSTSEGMQQHPGFHGAFGDNNGTGTDQVPRDPGDGSGHGGGQPPDGGGGNGQPPGSPPDIKYEVTPMSFMKTDDFELIEIDPDDDDDI</sequence>
<feature type="compositionally biased region" description="Polar residues" evidence="1">
    <location>
        <begin position="98"/>
        <end position="129"/>
    </location>
</feature>
<evidence type="ECO:0000313" key="3">
    <source>
        <dbReference type="RefSeq" id="XP_012936397.1"/>
    </source>
</evidence>
<feature type="compositionally biased region" description="Polar residues" evidence="1">
    <location>
        <begin position="243"/>
        <end position="255"/>
    </location>
</feature>
<feature type="compositionally biased region" description="Low complexity" evidence="1">
    <location>
        <begin position="422"/>
        <end position="436"/>
    </location>
</feature>
<feature type="region of interest" description="Disordered" evidence="1">
    <location>
        <begin position="388"/>
        <end position="541"/>
    </location>
</feature>
<feature type="region of interest" description="Disordered" evidence="1">
    <location>
        <begin position="243"/>
        <end position="307"/>
    </location>
</feature>
<feature type="compositionally biased region" description="Gly residues" evidence="1">
    <location>
        <begin position="509"/>
        <end position="527"/>
    </location>
</feature>
<feature type="compositionally biased region" description="Polar residues" evidence="1">
    <location>
        <begin position="205"/>
        <end position="219"/>
    </location>
</feature>
<name>A0ABM0ZX97_APLCA</name>
<keyword evidence="2" id="KW-1185">Reference proteome</keyword>
<feature type="compositionally biased region" description="Polar residues" evidence="1">
    <location>
        <begin position="393"/>
        <end position="405"/>
    </location>
</feature>
<reference evidence="3" key="1">
    <citation type="submission" date="2025-08" db="UniProtKB">
        <authorList>
            <consortium name="RefSeq"/>
        </authorList>
    </citation>
    <scope>IDENTIFICATION</scope>
</reference>
<dbReference type="RefSeq" id="XP_012936397.1">
    <property type="nucleotide sequence ID" value="XM_013080943.2"/>
</dbReference>
<gene>
    <name evidence="3" type="primary">LOC101860137</name>
</gene>
<organism evidence="2 3">
    <name type="scientific">Aplysia californica</name>
    <name type="common">California sea hare</name>
    <dbReference type="NCBI Taxonomy" id="6500"/>
    <lineage>
        <taxon>Eukaryota</taxon>
        <taxon>Metazoa</taxon>
        <taxon>Spiralia</taxon>
        <taxon>Lophotrochozoa</taxon>
        <taxon>Mollusca</taxon>
        <taxon>Gastropoda</taxon>
        <taxon>Heterobranchia</taxon>
        <taxon>Euthyneura</taxon>
        <taxon>Tectipleura</taxon>
        <taxon>Aplysiida</taxon>
        <taxon>Aplysioidea</taxon>
        <taxon>Aplysiidae</taxon>
        <taxon>Aplysia</taxon>
    </lineage>
</organism>
<protein>
    <submittedName>
        <fullName evidence="3">Uncharacterized protein LOC101860137 isoform X2</fullName>
    </submittedName>
</protein>
<evidence type="ECO:0000313" key="2">
    <source>
        <dbReference type="Proteomes" id="UP000694888"/>
    </source>
</evidence>
<feature type="compositionally biased region" description="Polar residues" evidence="1">
    <location>
        <begin position="462"/>
        <end position="482"/>
    </location>
</feature>
<dbReference type="Proteomes" id="UP000694888">
    <property type="component" value="Unplaced"/>
</dbReference>